<reference evidence="1 2" key="1">
    <citation type="journal article" date="2010" name="Virol. J.">
        <title>Genomes of the T4-related bacteriophages as windows on microbial genome evolution.</title>
        <authorList>
            <person name="Petrov V.M."/>
            <person name="Ratnayaka S."/>
            <person name="Nolan J.M."/>
            <person name="Miller E.S."/>
            <person name="Karam J.D."/>
        </authorList>
    </citation>
    <scope>NUCLEOTIDE SEQUENCE [LARGE SCALE GENOMIC DNA]</scope>
    <source>
        <strain evidence="1">Acj133</strain>
    </source>
</reference>
<dbReference type="GeneID" id="10323211"/>
<organism evidence="1 2">
    <name type="scientific">Acinetobacter phage 133</name>
    <dbReference type="NCBI Taxonomy" id="2919552"/>
    <lineage>
        <taxon>Viruses</taxon>
        <taxon>Duplodnaviria</taxon>
        <taxon>Heunggongvirae</taxon>
        <taxon>Uroviricota</taxon>
        <taxon>Caudoviricetes</taxon>
        <taxon>Pantevenvirales</taxon>
        <taxon>Straboviridae</taxon>
        <taxon>Tevenvirinae</taxon>
        <taxon>Centumtrigintavirus</taxon>
        <taxon>Centumtrigintavirus cv133</taxon>
        <taxon>Acinetobacter virus 133</taxon>
    </lineage>
</organism>
<accession>D9I6F8</accession>
<dbReference type="EMBL" id="HM114315">
    <property type="protein sequence ID" value="ADJ19539.1"/>
    <property type="molecule type" value="Genomic_DNA"/>
</dbReference>
<gene>
    <name evidence="1" type="primary">pseT.2</name>
    <name evidence="1" type="ORF">Acj133p224</name>
</gene>
<proteinExistence type="predicted"/>
<sequence>MKASILLLALVLTGCTTSPVKVEPVKVSWPDPIVPYEANWRVSGDVNKQVQMPLTEFQDFVIWQSDVLRYIKDLKTMVCFHQPDEIKCKSSVQP</sequence>
<keyword evidence="2" id="KW-1185">Reference proteome</keyword>
<dbReference type="KEGG" id="vg:10323211"/>
<name>D9I6F8_9CAUD</name>
<evidence type="ECO:0000313" key="1">
    <source>
        <dbReference type="EMBL" id="ADJ19539.1"/>
    </source>
</evidence>
<dbReference type="Proteomes" id="UP000000330">
    <property type="component" value="Segment"/>
</dbReference>
<evidence type="ECO:0000313" key="2">
    <source>
        <dbReference type="Proteomes" id="UP000000330"/>
    </source>
</evidence>
<dbReference type="RefSeq" id="YP_004300805.1">
    <property type="nucleotide sequence ID" value="NC_015250.1"/>
</dbReference>
<protein>
    <submittedName>
        <fullName evidence="1">PseT.2 conserved hypothetical phage protein</fullName>
    </submittedName>
</protein>
<dbReference type="PROSITE" id="PS51257">
    <property type="entry name" value="PROKAR_LIPOPROTEIN"/>
    <property type="match status" value="1"/>
</dbReference>